<dbReference type="InterPro" id="IPR036870">
    <property type="entry name" value="Ribosomal_bS18_sf"/>
</dbReference>
<dbReference type="HAMAP" id="MF_00270">
    <property type="entry name" value="Ribosomal_bS18"/>
    <property type="match status" value="1"/>
</dbReference>
<comment type="subunit">
    <text evidence="4">Part of the 30S ribosomal subunit. Forms a tight heterodimer with protein bS6.</text>
</comment>
<dbReference type="SUPFAM" id="SSF46911">
    <property type="entry name" value="Ribosomal protein S18"/>
    <property type="match status" value="1"/>
</dbReference>
<dbReference type="Pfam" id="PF01084">
    <property type="entry name" value="Ribosomal_S18"/>
    <property type="match status" value="1"/>
</dbReference>
<comment type="caution">
    <text evidence="6">The sequence shown here is derived from an EMBL/GenBank/DDBJ whole genome shotgun (WGS) entry which is preliminary data.</text>
</comment>
<dbReference type="PANTHER" id="PTHR13479:SF40">
    <property type="entry name" value="SMALL RIBOSOMAL SUBUNIT PROTEIN BS18M"/>
    <property type="match status" value="1"/>
</dbReference>
<keyword evidence="4" id="KW-0694">RNA-binding</keyword>
<dbReference type="Proteomes" id="UP000228561">
    <property type="component" value="Unassembled WGS sequence"/>
</dbReference>
<comment type="similarity">
    <text evidence="1 4 5">Belongs to the bacterial ribosomal protein bS18 family.</text>
</comment>
<dbReference type="AlphaFoldDB" id="A0A2M7B9I9"/>
<evidence type="ECO:0000313" key="6">
    <source>
        <dbReference type="EMBL" id="PIU99753.1"/>
    </source>
</evidence>
<organism evidence="6 7">
    <name type="scientific">Candidatus Tagabacteria bacterium CG03_land_8_20_14_0_80_41_22</name>
    <dbReference type="NCBI Taxonomy" id="1975020"/>
    <lineage>
        <taxon>Bacteria</taxon>
        <taxon>Candidatus Tagaibacteriota</taxon>
    </lineage>
</organism>
<evidence type="ECO:0000256" key="5">
    <source>
        <dbReference type="RuleBase" id="RU003910"/>
    </source>
</evidence>
<dbReference type="PRINTS" id="PR00974">
    <property type="entry name" value="RIBOSOMALS18"/>
</dbReference>
<evidence type="ECO:0000256" key="1">
    <source>
        <dbReference type="ARBA" id="ARBA00005589"/>
    </source>
</evidence>
<name>A0A2M7B9I9_9BACT</name>
<dbReference type="GO" id="GO:0006412">
    <property type="term" value="P:translation"/>
    <property type="evidence" value="ECO:0007669"/>
    <property type="project" value="UniProtKB-UniRule"/>
</dbReference>
<dbReference type="Gene3D" id="4.10.640.10">
    <property type="entry name" value="Ribosomal protein S18"/>
    <property type="match status" value="1"/>
</dbReference>
<dbReference type="NCBIfam" id="TIGR00165">
    <property type="entry name" value="S18"/>
    <property type="match status" value="1"/>
</dbReference>
<sequence>MVEKSCFFCTNNIKAVDYNDVEILKRFLDPQAKIMPHRKSGVCVKHQRKLSRAVKHARILGLIPFVSY</sequence>
<gene>
    <name evidence="4 6" type="primary">rpsR</name>
    <name evidence="6" type="ORF">COS58_00570</name>
</gene>
<dbReference type="PANTHER" id="PTHR13479">
    <property type="entry name" value="30S RIBOSOMAL PROTEIN S18"/>
    <property type="match status" value="1"/>
</dbReference>
<dbReference type="GO" id="GO:0022627">
    <property type="term" value="C:cytosolic small ribosomal subunit"/>
    <property type="evidence" value="ECO:0007669"/>
    <property type="project" value="TreeGrafter"/>
</dbReference>
<dbReference type="GO" id="GO:0003735">
    <property type="term" value="F:structural constituent of ribosome"/>
    <property type="evidence" value="ECO:0007669"/>
    <property type="project" value="InterPro"/>
</dbReference>
<comment type="function">
    <text evidence="4">Binds as a heterodimer with protein bS6 to the central domain of the 16S rRNA, where it helps stabilize the platform of the 30S subunit.</text>
</comment>
<protein>
    <recommendedName>
        <fullName evidence="4">Small ribosomal subunit protein bS18</fullName>
    </recommendedName>
</protein>
<evidence type="ECO:0000313" key="7">
    <source>
        <dbReference type="Proteomes" id="UP000228561"/>
    </source>
</evidence>
<dbReference type="GO" id="GO:0070181">
    <property type="term" value="F:small ribosomal subunit rRNA binding"/>
    <property type="evidence" value="ECO:0007669"/>
    <property type="project" value="TreeGrafter"/>
</dbReference>
<keyword evidence="4" id="KW-0699">rRNA-binding</keyword>
<keyword evidence="2 4" id="KW-0689">Ribosomal protein</keyword>
<evidence type="ECO:0000256" key="3">
    <source>
        <dbReference type="ARBA" id="ARBA00023274"/>
    </source>
</evidence>
<dbReference type="InterPro" id="IPR001648">
    <property type="entry name" value="Ribosomal_bS18"/>
</dbReference>
<proteinExistence type="inferred from homology"/>
<reference evidence="7" key="1">
    <citation type="submission" date="2017-09" db="EMBL/GenBank/DDBJ databases">
        <title>Depth-based differentiation of microbial function through sediment-hosted aquifers and enrichment of novel symbionts in the deep terrestrial subsurface.</title>
        <authorList>
            <person name="Probst A.J."/>
            <person name="Ladd B."/>
            <person name="Jarett J.K."/>
            <person name="Geller-Mcgrath D.E."/>
            <person name="Sieber C.M.K."/>
            <person name="Emerson J.B."/>
            <person name="Anantharaman K."/>
            <person name="Thomas B.C."/>
            <person name="Malmstrom R."/>
            <person name="Stieglmeier M."/>
            <person name="Klingl A."/>
            <person name="Woyke T."/>
            <person name="Ryan C.M."/>
            <person name="Banfield J.F."/>
        </authorList>
    </citation>
    <scope>NUCLEOTIDE SEQUENCE [LARGE SCALE GENOMIC DNA]</scope>
</reference>
<keyword evidence="3 4" id="KW-0687">Ribonucleoprotein</keyword>
<accession>A0A2M7B9I9</accession>
<evidence type="ECO:0000256" key="4">
    <source>
        <dbReference type="HAMAP-Rule" id="MF_00270"/>
    </source>
</evidence>
<evidence type="ECO:0000256" key="2">
    <source>
        <dbReference type="ARBA" id="ARBA00022980"/>
    </source>
</evidence>
<dbReference type="EMBL" id="PEVG01000005">
    <property type="protein sequence ID" value="PIU99753.1"/>
    <property type="molecule type" value="Genomic_DNA"/>
</dbReference>